<feature type="domain" description="Rad50/SbcC-type AAA" evidence="2">
    <location>
        <begin position="6"/>
        <end position="259"/>
    </location>
</feature>
<dbReference type="EMBL" id="JAQQAL010000009">
    <property type="protein sequence ID" value="MDC7225744.1"/>
    <property type="molecule type" value="Genomic_DNA"/>
</dbReference>
<evidence type="ECO:0000259" key="2">
    <source>
        <dbReference type="Pfam" id="PF13476"/>
    </source>
</evidence>
<evidence type="ECO:0000256" key="1">
    <source>
        <dbReference type="SAM" id="Coils"/>
    </source>
</evidence>
<dbReference type="Pfam" id="PF13476">
    <property type="entry name" value="AAA_23"/>
    <property type="match status" value="1"/>
</dbReference>
<comment type="caution">
    <text evidence="3">The sequence shown here is derived from an EMBL/GenBank/DDBJ whole genome shotgun (WGS) entry which is preliminary data.</text>
</comment>
<feature type="coiled-coil region" evidence="1">
    <location>
        <begin position="420"/>
        <end position="474"/>
    </location>
</feature>
<accession>A0AAJ1ICQ3</accession>
<dbReference type="InterPro" id="IPR027417">
    <property type="entry name" value="P-loop_NTPase"/>
</dbReference>
<sequence>MRPELLILEGVYSYRLRTEIDFSTLCRADLFGIFGKVGSGKSAILEAVTYVLYGRMERLSNKVYYNMMNLASNRMYIEFIFTSRDKRYRFTFETKRSRKDFEKVDTPKRSGYVMEDGEWVPLFDKDNEVSAEDIVGLSYDNFRRTIIVPQGRFQEFLQLGKKDRTDMLMELFGLDRFNLYSNAARLANRNNEKTASAEGELSGLVDVTASALADAEAEAELLGKQRDMLAAEIAAGEETLKELNELESLSNRLTEARETLTEKSVDRDVYSRRREDLLVYEDCFSKFKSDIDIFRMLKKDSEAAAAELQQAKQQQEAGKKLLEAAQRRFAAAEPGFAEIDGLAERAGWFEELAGLADFRTELDDLKKRLETGSSVKTETFKSKEELNRRLETCKTGADEAGEGLRDPEEINSLRMLYASMNDALEAVAASDVLLKALEEEKTQLAERMSGYSGLEAEEDDLKLREDKLRRKQLDAEIKREFAEAAAGLVDGEPCPVCGAVEHPAPASELSVDEPALEAEAAAIASAWSELKNRVVGFQSLTNEIAAVDGRLRSELERRAEIESGLEEIKFSFNDDYGPGDYEAFRAEADNQAEKRRRRDELREEYARLSEEQERLNSRIARLNETESRMKLEAAALEAKIDSAESRIDEAFLSEYGESENLIVFADELRAEISAARREYTEAENALKDAELQNSKNLAAVELLGRKSYKLGQGLKKAETELKDKIDKSGYDSLEAVEAVLSRSLDPAAERRTIEAYEKGLEAALVEVRGLEQQLGSRIFDKSAFDEALGRQQLLKAKYEKAATRLGELGSTIRNLETGLVRKAEIETELERLRIRGEDLSLLKNIFSGKKFIDYVATVYLRELCESANIRFRKLTRESLRLELDEGNNFIIRDYLNDGKTRSVRTLSGGQTFQAAFSLSLALADRIGRERAGFFFLDEGFGSLDRESLSLVFDSLKSLKKERRTVGIISHVEELKQEIDTCITVVKDSEEGSIINNSWT</sequence>
<gene>
    <name evidence="3" type="ORF">PQJ61_03145</name>
</gene>
<proteinExistence type="predicted"/>
<dbReference type="Proteomes" id="UP001221217">
    <property type="component" value="Unassembled WGS sequence"/>
</dbReference>
<dbReference type="PANTHER" id="PTHR32114:SF2">
    <property type="entry name" value="ABC TRANSPORTER ABCH.3"/>
    <property type="match status" value="1"/>
</dbReference>
<organism evidence="3 4">
    <name type="scientific">Candidatus Thalassospirochaeta sargassi</name>
    <dbReference type="NCBI Taxonomy" id="3119039"/>
    <lineage>
        <taxon>Bacteria</taxon>
        <taxon>Pseudomonadati</taxon>
        <taxon>Spirochaetota</taxon>
        <taxon>Spirochaetia</taxon>
        <taxon>Spirochaetales</taxon>
        <taxon>Spirochaetaceae</taxon>
        <taxon>Candidatus Thalassospirochaeta</taxon>
    </lineage>
</organism>
<dbReference type="PANTHER" id="PTHR32114">
    <property type="entry name" value="ABC TRANSPORTER ABCH.3"/>
    <property type="match status" value="1"/>
</dbReference>
<feature type="coiled-coil region" evidence="1">
    <location>
        <begin position="591"/>
        <end position="692"/>
    </location>
</feature>
<feature type="coiled-coil region" evidence="1">
    <location>
        <begin position="294"/>
        <end position="328"/>
    </location>
</feature>
<name>A0AAJ1ICQ3_9SPIO</name>
<dbReference type="InterPro" id="IPR038729">
    <property type="entry name" value="Rad50/SbcC_AAA"/>
</dbReference>
<dbReference type="GO" id="GO:0006302">
    <property type="term" value="P:double-strand break repair"/>
    <property type="evidence" value="ECO:0007669"/>
    <property type="project" value="InterPro"/>
</dbReference>
<evidence type="ECO:0000313" key="3">
    <source>
        <dbReference type="EMBL" id="MDC7225744.1"/>
    </source>
</evidence>
<keyword evidence="1" id="KW-0175">Coiled coil</keyword>
<evidence type="ECO:0000313" key="4">
    <source>
        <dbReference type="Proteomes" id="UP001221217"/>
    </source>
</evidence>
<dbReference type="SUPFAM" id="SSF52540">
    <property type="entry name" value="P-loop containing nucleoside triphosphate hydrolases"/>
    <property type="match status" value="1"/>
</dbReference>
<reference evidence="3 4" key="1">
    <citation type="submission" date="2022-12" db="EMBL/GenBank/DDBJ databases">
        <title>Metagenome assembled genome from gulf of manar.</title>
        <authorList>
            <person name="Kohli P."/>
            <person name="Pk S."/>
            <person name="Venkata Ramana C."/>
            <person name="Sasikala C."/>
        </authorList>
    </citation>
    <scope>NUCLEOTIDE SEQUENCE [LARGE SCALE GENOMIC DNA]</scope>
    <source>
        <strain evidence="3">JB008</strain>
    </source>
</reference>
<dbReference type="Gene3D" id="3.40.50.300">
    <property type="entry name" value="P-loop containing nucleotide triphosphate hydrolases"/>
    <property type="match status" value="2"/>
</dbReference>
<dbReference type="AlphaFoldDB" id="A0AAJ1ICQ3"/>
<protein>
    <submittedName>
        <fullName evidence="3">SMC family ATPase</fullName>
    </submittedName>
</protein>
<dbReference type="GO" id="GO:0016887">
    <property type="term" value="F:ATP hydrolysis activity"/>
    <property type="evidence" value="ECO:0007669"/>
    <property type="project" value="InterPro"/>
</dbReference>
<feature type="coiled-coil region" evidence="1">
    <location>
        <begin position="212"/>
        <end position="266"/>
    </location>
</feature>
<dbReference type="Pfam" id="PF13558">
    <property type="entry name" value="SbcC_Walker_B"/>
    <property type="match status" value="1"/>
</dbReference>